<protein>
    <submittedName>
        <fullName evidence="1">Nucleotidyltransferase family protein</fullName>
    </submittedName>
</protein>
<evidence type="ECO:0000313" key="1">
    <source>
        <dbReference type="EMBL" id="MEQ2511274.1"/>
    </source>
</evidence>
<reference evidence="1 2" key="1">
    <citation type="submission" date="2024-03" db="EMBL/GenBank/DDBJ databases">
        <title>Human intestinal bacterial collection.</title>
        <authorList>
            <person name="Pauvert C."/>
            <person name="Hitch T.C.A."/>
            <person name="Clavel T."/>
        </authorList>
    </citation>
    <scope>NUCLEOTIDE SEQUENCE [LARGE SCALE GENOMIC DNA]</scope>
    <source>
        <strain evidence="1 2">CLA-AA-H192</strain>
    </source>
</reference>
<gene>
    <name evidence="1" type="ORF">WMO66_08450</name>
</gene>
<organism evidence="1 2">
    <name type="scientific">Faecousia intestinalis</name>
    <dbReference type="NCBI Taxonomy" id="3133167"/>
    <lineage>
        <taxon>Bacteria</taxon>
        <taxon>Bacillati</taxon>
        <taxon>Bacillota</taxon>
        <taxon>Clostridia</taxon>
        <taxon>Eubacteriales</taxon>
        <taxon>Oscillospiraceae</taxon>
        <taxon>Faecousia</taxon>
    </lineage>
</organism>
<dbReference type="InterPro" id="IPR039498">
    <property type="entry name" value="NTP_transf_5"/>
</dbReference>
<proteinExistence type="predicted"/>
<sequence length="389" mass="45239">MLDTQFPLLLHSFVQDAPPEPDGLWNIPHLWRTAVEQNLLPVLAYENKRWKLFDDPNVCRQLDGLLYGTVATNLNRCVDFETLSASFTEHGIAHMPVKGYYLRKLYPTPELRTFGDIDLLIHPEDRQKVHNLMLSLGYTVKQDWEPTYSYIKDAEYYEIHTNLMDGNLDGRTDLQAYFDAAWAHAEPDDGLRFRPEDDFHFIYTVCHLAKHLYGGGAGLRMYLDVALYIKHKDDSLHWQAIAGEFVALHLAEFFYTVMNACRVWFGTKTICPLPEPDTEALDRLLSYTLDSDLFGHSRDHAVIELRNEKDEAPSRSRVLRKMLFPPAAEIESRYTFLRNRHWLLPLAWLVRLFANLRLIPSRICQMKQVTKTDKASVETYDGFMRRIGL</sequence>
<dbReference type="Pfam" id="PF14907">
    <property type="entry name" value="NTP_transf_5"/>
    <property type="match status" value="1"/>
</dbReference>
<comment type="caution">
    <text evidence="1">The sequence shown here is derived from an EMBL/GenBank/DDBJ whole genome shotgun (WGS) entry which is preliminary data.</text>
</comment>
<dbReference type="EMBL" id="JBBMFF010000222">
    <property type="protein sequence ID" value="MEQ2511274.1"/>
    <property type="molecule type" value="Genomic_DNA"/>
</dbReference>
<dbReference type="Proteomes" id="UP001491552">
    <property type="component" value="Unassembled WGS sequence"/>
</dbReference>
<name>A0ABV1G7U4_9FIRM</name>
<evidence type="ECO:0000313" key="2">
    <source>
        <dbReference type="Proteomes" id="UP001491552"/>
    </source>
</evidence>
<accession>A0ABV1G7U4</accession>
<keyword evidence="2" id="KW-1185">Reference proteome</keyword>
<dbReference type="Gene3D" id="3.30.460.40">
    <property type="match status" value="1"/>
</dbReference>
<dbReference type="RefSeq" id="WP_349135986.1">
    <property type="nucleotide sequence ID" value="NZ_JBBMFF010000222.1"/>
</dbReference>